<dbReference type="GO" id="GO:0016787">
    <property type="term" value="F:hydrolase activity"/>
    <property type="evidence" value="ECO:0007669"/>
    <property type="project" value="UniProtKB-KW"/>
</dbReference>
<dbReference type="PANTHER" id="PTHR11559">
    <property type="entry name" value="CARBOXYLESTERASE"/>
    <property type="match status" value="1"/>
</dbReference>
<dbReference type="Gene3D" id="3.40.50.1820">
    <property type="entry name" value="alpha/beta hydrolase"/>
    <property type="match status" value="2"/>
</dbReference>
<dbReference type="STRING" id="1448308.A0A2T2NX99"/>
<dbReference type="InterPro" id="IPR002018">
    <property type="entry name" value="CarbesteraseB"/>
</dbReference>
<evidence type="ECO:0000259" key="2">
    <source>
        <dbReference type="Pfam" id="PF00135"/>
    </source>
</evidence>
<dbReference type="Pfam" id="PF00135">
    <property type="entry name" value="COesterase"/>
    <property type="match status" value="1"/>
</dbReference>
<keyword evidence="1" id="KW-0732">Signal</keyword>
<reference evidence="3 4" key="1">
    <citation type="journal article" date="2018" name="Front. Microbiol.">
        <title>Genome-Wide Analysis of Corynespora cassiicola Leaf Fall Disease Putative Effectors.</title>
        <authorList>
            <person name="Lopez D."/>
            <person name="Ribeiro S."/>
            <person name="Label P."/>
            <person name="Fumanal B."/>
            <person name="Venisse J.S."/>
            <person name="Kohler A."/>
            <person name="de Oliveira R.R."/>
            <person name="Labutti K."/>
            <person name="Lipzen A."/>
            <person name="Lail K."/>
            <person name="Bauer D."/>
            <person name="Ohm R.A."/>
            <person name="Barry K.W."/>
            <person name="Spatafora J."/>
            <person name="Grigoriev I.V."/>
            <person name="Martin F.M."/>
            <person name="Pujade-Renaud V."/>
        </authorList>
    </citation>
    <scope>NUCLEOTIDE SEQUENCE [LARGE SCALE GENOMIC DNA]</scope>
    <source>
        <strain evidence="3 4">Philippines</strain>
    </source>
</reference>
<evidence type="ECO:0000313" key="4">
    <source>
        <dbReference type="Proteomes" id="UP000240883"/>
    </source>
</evidence>
<gene>
    <name evidence="3" type="ORF">BS50DRAFT_303268</name>
</gene>
<name>A0A2T2NX99_CORCC</name>
<dbReference type="Proteomes" id="UP000240883">
    <property type="component" value="Unassembled WGS sequence"/>
</dbReference>
<feature type="domain" description="Carboxylesterase type B" evidence="2">
    <location>
        <begin position="26"/>
        <end position="382"/>
    </location>
</feature>
<protein>
    <submittedName>
        <fullName evidence="3">Fatty acyl-CoA hydrolase</fullName>
    </submittedName>
</protein>
<proteinExistence type="predicted"/>
<dbReference type="SUPFAM" id="SSF53474">
    <property type="entry name" value="alpha/beta-Hydrolases"/>
    <property type="match status" value="1"/>
</dbReference>
<evidence type="ECO:0000313" key="3">
    <source>
        <dbReference type="EMBL" id="PSN70045.1"/>
    </source>
</evidence>
<evidence type="ECO:0000256" key="1">
    <source>
        <dbReference type="SAM" id="SignalP"/>
    </source>
</evidence>
<sequence>MKLAFLSLLAYSVVRGRAANCSNSDDLTVKTSTGTYTGLIDPEFPRTRQFRAVPFAQPPVGSLRWEPPQKLSPSNALHIATRFPPSCPQFVTSVISLFNTDLTKGNLIYNGFQNDTSGLVGEATSEDCLYLAVWTPTADPPEGGWPVLFFMTGGGWVMGGVDIPWQMPTGWVEREQRHIVVTINYRVGVFGFPQARGLPLEGQNLGILDQRAALEWVRDNVEAFGGNPARITQWGRSASATGTDIHAYAFSEDPIAQAYYMQSGTVFSSMLPQTPSYSNFSFVAKNVGCAATCGDDDDDDNNNDDDGAAELDCMRQVPFTMITNFIGQYSDLGEGPRLLFVPVVDETLIFADYKARSEAGLLARIPTLISFTANEFSSLVPWPIENLTAGPDQAQITAWDIEGFVCPSFNSTVYRNRLDVPVYRMQHAGTFPNLNRYEWMGAWHASDIPISFGTYRLLDHVAPSTRFEQEVSEMMQEYILVFVEDPESGPERELGWRAMDTEEADGGVLARFGAGGRVVQHIAGREVDGVCLGVGEYDPFP</sequence>
<dbReference type="InterPro" id="IPR050309">
    <property type="entry name" value="Type-B_Carboxylest/Lipase"/>
</dbReference>
<keyword evidence="3" id="KW-0378">Hydrolase</keyword>
<dbReference type="EMBL" id="KZ678132">
    <property type="protein sequence ID" value="PSN70045.1"/>
    <property type="molecule type" value="Genomic_DNA"/>
</dbReference>
<feature type="chain" id="PRO_5015573887" evidence="1">
    <location>
        <begin position="19"/>
        <end position="541"/>
    </location>
</feature>
<dbReference type="AlphaFoldDB" id="A0A2T2NX99"/>
<keyword evidence="4" id="KW-1185">Reference proteome</keyword>
<dbReference type="InterPro" id="IPR029058">
    <property type="entry name" value="AB_hydrolase_fold"/>
</dbReference>
<feature type="signal peptide" evidence="1">
    <location>
        <begin position="1"/>
        <end position="18"/>
    </location>
</feature>
<dbReference type="OrthoDB" id="408631at2759"/>
<accession>A0A2T2NX99</accession>
<organism evidence="3 4">
    <name type="scientific">Corynespora cassiicola Philippines</name>
    <dbReference type="NCBI Taxonomy" id="1448308"/>
    <lineage>
        <taxon>Eukaryota</taxon>
        <taxon>Fungi</taxon>
        <taxon>Dikarya</taxon>
        <taxon>Ascomycota</taxon>
        <taxon>Pezizomycotina</taxon>
        <taxon>Dothideomycetes</taxon>
        <taxon>Pleosporomycetidae</taxon>
        <taxon>Pleosporales</taxon>
        <taxon>Corynesporascaceae</taxon>
        <taxon>Corynespora</taxon>
    </lineage>
</organism>